<evidence type="ECO:0000313" key="8">
    <source>
        <dbReference type="Proteomes" id="UP000289726"/>
    </source>
</evidence>
<accession>A0A4P6MAK3</accession>
<dbReference type="InterPro" id="IPR005359">
    <property type="entry name" value="UPF0154"/>
</dbReference>
<keyword evidence="3 6" id="KW-0812">Transmembrane</keyword>
<dbReference type="GO" id="GO:0016020">
    <property type="term" value="C:membrane"/>
    <property type="evidence" value="ECO:0007669"/>
    <property type="project" value="UniProtKB-SubCell"/>
</dbReference>
<comment type="subcellular location">
    <subcellularLocation>
        <location evidence="1">Membrane</location>
        <topology evidence="1">Single-pass membrane protein</topology>
    </subcellularLocation>
</comment>
<comment type="similarity">
    <text evidence="2">Belongs to the UPF0154 family.</text>
</comment>
<evidence type="ECO:0000313" key="7">
    <source>
        <dbReference type="EMBL" id="QBF23860.1"/>
    </source>
</evidence>
<dbReference type="Proteomes" id="UP000289726">
    <property type="component" value="Chromosome"/>
</dbReference>
<protein>
    <submittedName>
        <fullName evidence="7">YneF family protein</fullName>
    </submittedName>
</protein>
<evidence type="ECO:0000256" key="5">
    <source>
        <dbReference type="ARBA" id="ARBA00023136"/>
    </source>
</evidence>
<proteinExistence type="inferred from homology"/>
<evidence type="ECO:0000256" key="1">
    <source>
        <dbReference type="ARBA" id="ARBA00004167"/>
    </source>
</evidence>
<keyword evidence="4 6" id="KW-1133">Transmembrane helix</keyword>
<dbReference type="EMBL" id="CP035949">
    <property type="protein sequence ID" value="QBF23860.1"/>
    <property type="molecule type" value="Genomic_DNA"/>
</dbReference>
<evidence type="ECO:0000256" key="4">
    <source>
        <dbReference type="ARBA" id="ARBA00022989"/>
    </source>
</evidence>
<gene>
    <name evidence="7" type="ORF">EXT02_01470</name>
</gene>
<keyword evidence="8" id="KW-1185">Reference proteome</keyword>
<keyword evidence="5 6" id="KW-0472">Membrane</keyword>
<evidence type="ECO:0000256" key="2">
    <source>
        <dbReference type="ARBA" id="ARBA00006694"/>
    </source>
</evidence>
<dbReference type="RefSeq" id="WP_130427665.1">
    <property type="nucleotide sequence ID" value="NZ_CP035949.1"/>
</dbReference>
<sequence>MNNIWLYVNPIIGFLLGGGLGAFLMFRWFKKHLQQNPPISEKQIKEMFRQMGRTPSEKQIRQIMNSMKQGK</sequence>
<feature type="transmembrane region" description="Helical" evidence="6">
    <location>
        <begin position="6"/>
        <end position="26"/>
    </location>
</feature>
<reference evidence="7 8" key="1">
    <citation type="submission" date="2019-02" db="EMBL/GenBank/DDBJ databases">
        <title>Draft Genome Sequence of Maize Bushy Stunt-like Phytoplasma group 16SrI-B (Aster yellows) in South Africa.</title>
        <authorList>
            <person name="Coetzee B."/>
            <person name="Douglas-Smit N."/>
            <person name="Maree H.J."/>
            <person name="Burger J.T."/>
            <person name="Kruger K."/>
            <person name="Pietersen G."/>
        </authorList>
    </citation>
    <scope>NUCLEOTIDE SEQUENCE [LARGE SCALE GENOMIC DNA]</scope>
    <source>
        <strain evidence="7 8">De Villa</strain>
    </source>
</reference>
<name>A0A4P6MAK3_9MOLU</name>
<evidence type="ECO:0000256" key="3">
    <source>
        <dbReference type="ARBA" id="ARBA00022692"/>
    </source>
</evidence>
<evidence type="ECO:0000256" key="6">
    <source>
        <dbReference type="SAM" id="Phobius"/>
    </source>
</evidence>
<dbReference type="Pfam" id="PF03672">
    <property type="entry name" value="UPF0154"/>
    <property type="match status" value="1"/>
</dbReference>
<organism evidence="7 8">
    <name type="scientific">'Catharanthus roseus' aster yellows phytoplasma</name>
    <dbReference type="NCBI Taxonomy" id="1193712"/>
    <lineage>
        <taxon>Bacteria</taxon>
        <taxon>Bacillati</taxon>
        <taxon>Mycoplasmatota</taxon>
        <taxon>Mollicutes</taxon>
        <taxon>Acholeplasmatales</taxon>
        <taxon>Acholeplasmataceae</taxon>
        <taxon>Candidatus Phytoplasma</taxon>
        <taxon>16SrI (Aster yellows group)</taxon>
    </lineage>
</organism>
<dbReference type="AlphaFoldDB" id="A0A4P6MAK3"/>